<dbReference type="InterPro" id="IPR000033">
    <property type="entry name" value="LDLR_classB_rpt"/>
</dbReference>
<comment type="caution">
    <text evidence="3">The sequence shown here is derived from an EMBL/GenBank/DDBJ whole genome shotgun (WGS) entry which is preliminary data.</text>
</comment>
<evidence type="ECO:0000313" key="4">
    <source>
        <dbReference type="Proteomes" id="UP001054945"/>
    </source>
</evidence>
<keyword evidence="3" id="KW-0449">Lipoprotein</keyword>
<evidence type="ECO:0000256" key="2">
    <source>
        <dbReference type="PROSITE-ProRule" id="PRU00461"/>
    </source>
</evidence>
<gene>
    <name evidence="3" type="primary">LRP2</name>
    <name evidence="3" type="ORF">CEXT_379731</name>
</gene>
<dbReference type="Proteomes" id="UP001054945">
    <property type="component" value="Unassembled WGS sequence"/>
</dbReference>
<evidence type="ECO:0000313" key="3">
    <source>
        <dbReference type="EMBL" id="GIY65582.1"/>
    </source>
</evidence>
<keyword evidence="4" id="KW-1185">Reference proteome</keyword>
<dbReference type="InterPro" id="IPR011042">
    <property type="entry name" value="6-blade_b-propeller_TolB-like"/>
</dbReference>
<dbReference type="Gene3D" id="2.120.10.30">
    <property type="entry name" value="TolB, C-terminal domain"/>
    <property type="match status" value="1"/>
</dbReference>
<dbReference type="PANTHER" id="PTHR46513:SF13">
    <property type="entry name" value="EGF-LIKE DOMAIN-CONTAINING PROTEIN"/>
    <property type="match status" value="1"/>
</dbReference>
<proteinExistence type="predicted"/>
<dbReference type="SUPFAM" id="SSF63825">
    <property type="entry name" value="YWTD domain"/>
    <property type="match status" value="1"/>
</dbReference>
<organism evidence="3 4">
    <name type="scientific">Caerostris extrusa</name>
    <name type="common">Bark spider</name>
    <name type="synonym">Caerostris bankana</name>
    <dbReference type="NCBI Taxonomy" id="172846"/>
    <lineage>
        <taxon>Eukaryota</taxon>
        <taxon>Metazoa</taxon>
        <taxon>Ecdysozoa</taxon>
        <taxon>Arthropoda</taxon>
        <taxon>Chelicerata</taxon>
        <taxon>Arachnida</taxon>
        <taxon>Araneae</taxon>
        <taxon>Araneomorphae</taxon>
        <taxon>Entelegynae</taxon>
        <taxon>Araneoidea</taxon>
        <taxon>Araneidae</taxon>
        <taxon>Caerostris</taxon>
    </lineage>
</organism>
<dbReference type="GO" id="GO:0060070">
    <property type="term" value="P:canonical Wnt signaling pathway"/>
    <property type="evidence" value="ECO:0007669"/>
    <property type="project" value="TreeGrafter"/>
</dbReference>
<protein>
    <submittedName>
        <fullName evidence="3">Low-density lipoprotein receptor-related protein 2</fullName>
    </submittedName>
</protein>
<dbReference type="GO" id="GO:0005886">
    <property type="term" value="C:plasma membrane"/>
    <property type="evidence" value="ECO:0007669"/>
    <property type="project" value="TreeGrafter"/>
</dbReference>
<evidence type="ECO:0000256" key="1">
    <source>
        <dbReference type="ARBA" id="ARBA00022536"/>
    </source>
</evidence>
<name>A0AAV4V5U0_CAEEX</name>
<keyword evidence="3" id="KW-0675">Receptor</keyword>
<dbReference type="InterPro" id="IPR050778">
    <property type="entry name" value="Cueball_EGF_LRP_Nidogen"/>
</dbReference>
<dbReference type="EMBL" id="BPLR01014008">
    <property type="protein sequence ID" value="GIY65582.1"/>
    <property type="molecule type" value="Genomic_DNA"/>
</dbReference>
<dbReference type="AlphaFoldDB" id="A0AAV4V5U0"/>
<accession>A0AAV4V5U0</accession>
<dbReference type="SMART" id="SM00135">
    <property type="entry name" value="LY"/>
    <property type="match status" value="4"/>
</dbReference>
<dbReference type="PANTHER" id="PTHR46513">
    <property type="entry name" value="VITELLOGENIN RECEPTOR-LIKE PROTEIN-RELATED-RELATED"/>
    <property type="match status" value="1"/>
</dbReference>
<dbReference type="GO" id="GO:0017147">
    <property type="term" value="F:Wnt-protein binding"/>
    <property type="evidence" value="ECO:0007669"/>
    <property type="project" value="TreeGrafter"/>
</dbReference>
<sequence length="203" mass="22413">MGDCLRKGTIYKVSLSGGNQTKFLADAFVGAPYVLAFDWIGRNLFVGNRKASNFEVVKVDGEQDFRRVILSNDGTELGVARPKAMTLDPEAGMLYWLDEGGFGVNAKLGSVQMDGNNSQILLKDGVNYVESLTIDLFNKRLYWSQRSDAVIYSISAEGKDKKPIVSSGISKPIGLTVYNNKLYYLDPIFEVVQRVDLPDGVIL</sequence>
<reference evidence="3 4" key="1">
    <citation type="submission" date="2021-06" db="EMBL/GenBank/DDBJ databases">
        <title>Caerostris extrusa draft genome.</title>
        <authorList>
            <person name="Kono N."/>
            <person name="Arakawa K."/>
        </authorList>
    </citation>
    <scope>NUCLEOTIDE SEQUENCE [LARGE SCALE GENOMIC DNA]</scope>
</reference>
<dbReference type="PROSITE" id="PS51120">
    <property type="entry name" value="LDLRB"/>
    <property type="match status" value="1"/>
</dbReference>
<feature type="repeat" description="LDL-receptor class B" evidence="2">
    <location>
        <begin position="139"/>
        <end position="181"/>
    </location>
</feature>
<dbReference type="GO" id="GO:0042813">
    <property type="term" value="F:Wnt receptor activity"/>
    <property type="evidence" value="ECO:0007669"/>
    <property type="project" value="TreeGrafter"/>
</dbReference>
<keyword evidence="1" id="KW-0245">EGF-like domain</keyword>